<gene>
    <name evidence="1" type="ORF">ECE50_029110</name>
</gene>
<dbReference type="Proteomes" id="UP000281028">
    <property type="component" value="Unassembled WGS sequence"/>
</dbReference>
<name>A0A3S1B2V9_9BACT</name>
<reference evidence="1" key="1">
    <citation type="submission" date="2020-05" db="EMBL/GenBank/DDBJ databases">
        <title>Chitinophaga laudate sp. nov., isolated from a tropical peat swamp.</title>
        <authorList>
            <person name="Goh C.B.S."/>
            <person name="Lee M.S."/>
            <person name="Parimannan S."/>
            <person name="Pasbakhsh P."/>
            <person name="Yule C.M."/>
            <person name="Rajandas H."/>
            <person name="Loke S."/>
            <person name="Croft L."/>
            <person name="Tan J.B.L."/>
        </authorList>
    </citation>
    <scope>NUCLEOTIDE SEQUENCE</scope>
    <source>
        <strain evidence="1">Mgbs1</strain>
    </source>
</reference>
<dbReference type="OrthoDB" id="9910996at2"/>
<dbReference type="AlphaFoldDB" id="A0A3S1B2V9"/>
<dbReference type="InterPro" id="IPR058238">
    <property type="entry name" value="Lant_leader_dom"/>
</dbReference>
<organism evidence="1 2">
    <name type="scientific">Chitinophaga solisilvae</name>
    <dbReference type="NCBI Taxonomy" id="1233460"/>
    <lineage>
        <taxon>Bacteria</taxon>
        <taxon>Pseudomonadati</taxon>
        <taxon>Bacteroidota</taxon>
        <taxon>Chitinophagia</taxon>
        <taxon>Chitinophagales</taxon>
        <taxon>Chitinophagaceae</taxon>
        <taxon>Chitinophaga</taxon>
    </lineage>
</organism>
<accession>A0A3S1B2V9</accession>
<evidence type="ECO:0000313" key="1">
    <source>
        <dbReference type="EMBL" id="NSL90919.1"/>
    </source>
</evidence>
<sequence length="62" mass="6920">MKKKISLRKKLAFSKTTVASLNAFQQQLVGGRVPITNQPNCTTIIETCNTQPSPKEPCWICQ</sequence>
<proteinExistence type="predicted"/>
<protein>
    <submittedName>
        <fullName evidence="1">Uncharacterized protein</fullName>
    </submittedName>
</protein>
<evidence type="ECO:0000313" key="2">
    <source>
        <dbReference type="Proteomes" id="UP000281028"/>
    </source>
</evidence>
<keyword evidence="2" id="KW-1185">Reference proteome</keyword>
<dbReference type="RefSeq" id="WP_127037030.1">
    <property type="nucleotide sequence ID" value="NZ_JAABOK010000018.1"/>
</dbReference>
<comment type="caution">
    <text evidence="1">The sequence shown here is derived from an EMBL/GenBank/DDBJ whole genome shotgun (WGS) entry which is preliminary data.</text>
</comment>
<dbReference type="EMBL" id="RIAR02000001">
    <property type="protein sequence ID" value="NSL90919.1"/>
    <property type="molecule type" value="Genomic_DNA"/>
</dbReference>
<dbReference type="NCBIfam" id="NF038153">
    <property type="entry name" value="lant_leader_L1a"/>
    <property type="match status" value="1"/>
</dbReference>